<dbReference type="SUPFAM" id="SSF52047">
    <property type="entry name" value="RNI-like"/>
    <property type="match status" value="1"/>
</dbReference>
<dbReference type="OrthoDB" id="5954088at2759"/>
<dbReference type="AlphaFoldDB" id="A0A1Y2CJM8"/>
<reference evidence="1 2" key="1">
    <citation type="submission" date="2016-08" db="EMBL/GenBank/DDBJ databases">
        <title>A Parts List for Fungal Cellulosomes Revealed by Comparative Genomics.</title>
        <authorList>
            <consortium name="DOE Joint Genome Institute"/>
            <person name="Haitjema C.H."/>
            <person name="Gilmore S.P."/>
            <person name="Henske J.K."/>
            <person name="Solomon K.V."/>
            <person name="De Groot R."/>
            <person name="Kuo A."/>
            <person name="Mondo S.J."/>
            <person name="Salamov A.A."/>
            <person name="Labutti K."/>
            <person name="Zhao Z."/>
            <person name="Chiniquy J."/>
            <person name="Barry K."/>
            <person name="Brewer H.M."/>
            <person name="Purvine S.O."/>
            <person name="Wright A.T."/>
            <person name="Boxma B."/>
            <person name="Van Alen T."/>
            <person name="Hackstein J.H."/>
            <person name="Baker S.E."/>
            <person name="Grigoriev I.V."/>
            <person name="O'Malley M.A."/>
        </authorList>
    </citation>
    <scope>NUCLEOTIDE SEQUENCE [LARGE SCALE GENOMIC DNA]</scope>
    <source>
        <strain evidence="1 2">G1</strain>
    </source>
</reference>
<gene>
    <name evidence="1" type="ORF">LY90DRAFT_10630</name>
</gene>
<accession>A0A1Y2CJM8</accession>
<dbReference type="Gene3D" id="3.80.10.10">
    <property type="entry name" value="Ribonuclease Inhibitor"/>
    <property type="match status" value="1"/>
</dbReference>
<sequence>MFKKKNNQPIINNNDEEPKHKLIEDVTLTQKTINVLKGINHFTNLWNLSLKYCHFHDDQAASELLKPLASFAYLGTLDLSYTDMTFKWLQHYIRPLSIQHLKLYGIPSFSFDDSQCKGFLIYCLPNVWMINDQFISFSERRHWHRYFSPSAAALSATADTHHFINKNNYVNPTNINNGGGGQYSLYVRMHYINPDNSYVPTSEQDDKFEKLGDIESLKKEEYSYFYNNNPINPNEDSVMSKLYDENENDNNKSKSKKLWSNKAKLLLSNMPKTFYMPMEQDKWRIKF</sequence>
<proteinExistence type="predicted"/>
<dbReference type="EMBL" id="MCOG01000105">
    <property type="protein sequence ID" value="ORY47127.1"/>
    <property type="molecule type" value="Genomic_DNA"/>
</dbReference>
<comment type="caution">
    <text evidence="1">The sequence shown here is derived from an EMBL/GenBank/DDBJ whole genome shotgun (WGS) entry which is preliminary data.</text>
</comment>
<keyword evidence="2" id="KW-1185">Reference proteome</keyword>
<name>A0A1Y2CJM8_9FUNG</name>
<evidence type="ECO:0000313" key="2">
    <source>
        <dbReference type="Proteomes" id="UP000193920"/>
    </source>
</evidence>
<evidence type="ECO:0000313" key="1">
    <source>
        <dbReference type="EMBL" id="ORY47127.1"/>
    </source>
</evidence>
<dbReference type="Proteomes" id="UP000193920">
    <property type="component" value="Unassembled WGS sequence"/>
</dbReference>
<protein>
    <submittedName>
        <fullName evidence="1">Uncharacterized protein</fullName>
    </submittedName>
</protein>
<dbReference type="InterPro" id="IPR032675">
    <property type="entry name" value="LRR_dom_sf"/>
</dbReference>
<organism evidence="1 2">
    <name type="scientific">Neocallimastix californiae</name>
    <dbReference type="NCBI Taxonomy" id="1754190"/>
    <lineage>
        <taxon>Eukaryota</taxon>
        <taxon>Fungi</taxon>
        <taxon>Fungi incertae sedis</taxon>
        <taxon>Chytridiomycota</taxon>
        <taxon>Chytridiomycota incertae sedis</taxon>
        <taxon>Neocallimastigomycetes</taxon>
        <taxon>Neocallimastigales</taxon>
        <taxon>Neocallimastigaceae</taxon>
        <taxon>Neocallimastix</taxon>
    </lineage>
</organism>